<reference evidence="2" key="1">
    <citation type="submission" date="2023-07" db="EMBL/GenBank/DDBJ databases">
        <title>Bacterial whole genome sequence for Sphingobium sp. HBC34.</title>
        <authorList>
            <person name="Le V."/>
            <person name="Ko S.-R."/>
            <person name="Ahn C.-Y."/>
            <person name="Oh H.-M."/>
        </authorList>
    </citation>
    <scope>NUCLEOTIDE SEQUENCE</scope>
    <source>
        <strain evidence="2">HBC34</strain>
    </source>
</reference>
<feature type="signal peptide" evidence="1">
    <location>
        <begin position="1"/>
        <end position="19"/>
    </location>
</feature>
<accession>A0ABT8ZN82</accession>
<sequence length="80" mass="7925">MRSSAALLAGLACFNLAIAATPVAAADGGAGAAAGRPIAFCGTPPPGWVPPGRKRPAPQMPGGLCHVMLCGTEKSRGRSR</sequence>
<evidence type="ECO:0008006" key="4">
    <source>
        <dbReference type="Google" id="ProtNLM"/>
    </source>
</evidence>
<protein>
    <recommendedName>
        <fullName evidence="4">Secreted protein</fullName>
    </recommendedName>
</protein>
<keyword evidence="3" id="KW-1185">Reference proteome</keyword>
<dbReference type="RefSeq" id="WP_304536414.1">
    <property type="nucleotide sequence ID" value="NZ_JAUQOM010000006.1"/>
</dbReference>
<proteinExistence type="predicted"/>
<name>A0ABT8ZN82_9SPHN</name>
<feature type="chain" id="PRO_5046744798" description="Secreted protein" evidence="1">
    <location>
        <begin position="20"/>
        <end position="80"/>
    </location>
</feature>
<organism evidence="2 3">
    <name type="scientific">Sphingobium cyanobacteriorum</name>
    <dbReference type="NCBI Taxonomy" id="3063954"/>
    <lineage>
        <taxon>Bacteria</taxon>
        <taxon>Pseudomonadati</taxon>
        <taxon>Pseudomonadota</taxon>
        <taxon>Alphaproteobacteria</taxon>
        <taxon>Sphingomonadales</taxon>
        <taxon>Sphingomonadaceae</taxon>
        <taxon>Sphingobium</taxon>
    </lineage>
</organism>
<evidence type="ECO:0000313" key="2">
    <source>
        <dbReference type="EMBL" id="MDO7835994.1"/>
    </source>
</evidence>
<evidence type="ECO:0000256" key="1">
    <source>
        <dbReference type="SAM" id="SignalP"/>
    </source>
</evidence>
<dbReference type="Proteomes" id="UP001176471">
    <property type="component" value="Unassembled WGS sequence"/>
</dbReference>
<keyword evidence="1" id="KW-0732">Signal</keyword>
<comment type="caution">
    <text evidence="2">The sequence shown here is derived from an EMBL/GenBank/DDBJ whole genome shotgun (WGS) entry which is preliminary data.</text>
</comment>
<gene>
    <name evidence="2" type="ORF">Q4610_13155</name>
</gene>
<dbReference type="EMBL" id="JAUQOM010000006">
    <property type="protein sequence ID" value="MDO7835994.1"/>
    <property type="molecule type" value="Genomic_DNA"/>
</dbReference>
<evidence type="ECO:0000313" key="3">
    <source>
        <dbReference type="Proteomes" id="UP001176471"/>
    </source>
</evidence>